<evidence type="ECO:0000313" key="7">
    <source>
        <dbReference type="EMBL" id="KAA0258962.1"/>
    </source>
</evidence>
<dbReference type="PANTHER" id="PTHR43531:SF11">
    <property type="entry name" value="METHYL-ACCEPTING CHEMOTAXIS PROTEIN 3"/>
    <property type="match status" value="1"/>
</dbReference>
<dbReference type="SMART" id="SM00283">
    <property type="entry name" value="MA"/>
    <property type="match status" value="1"/>
</dbReference>
<evidence type="ECO:0000256" key="3">
    <source>
        <dbReference type="PROSITE-ProRule" id="PRU00284"/>
    </source>
</evidence>
<gene>
    <name evidence="7" type="ORF">FHQ18_03160</name>
</gene>
<dbReference type="Gene3D" id="3.30.450.20">
    <property type="entry name" value="PAS domain"/>
    <property type="match status" value="1"/>
</dbReference>
<dbReference type="PROSITE" id="PS50111">
    <property type="entry name" value="CHEMOTAXIS_TRANSDUC_2"/>
    <property type="match status" value="1"/>
</dbReference>
<evidence type="ECO:0000256" key="2">
    <source>
        <dbReference type="ARBA" id="ARBA00029447"/>
    </source>
</evidence>
<protein>
    <recommendedName>
        <fullName evidence="6">Methyl-accepting transducer domain-containing protein</fullName>
    </recommendedName>
</protein>
<dbReference type="GO" id="GO:0004888">
    <property type="term" value="F:transmembrane signaling receptor activity"/>
    <property type="evidence" value="ECO:0007669"/>
    <property type="project" value="TreeGrafter"/>
</dbReference>
<keyword evidence="4" id="KW-0175">Coiled coil</keyword>
<feature type="coiled-coil region" evidence="4">
    <location>
        <begin position="624"/>
        <end position="658"/>
    </location>
</feature>
<comment type="caution">
    <text evidence="7">The sequence shown here is derived from an EMBL/GenBank/DDBJ whole genome shotgun (WGS) entry which is preliminary data.</text>
</comment>
<feature type="domain" description="Methyl-accepting transducer" evidence="6">
    <location>
        <begin position="434"/>
        <end position="677"/>
    </location>
</feature>
<evidence type="ECO:0000256" key="4">
    <source>
        <dbReference type="SAM" id="Coils"/>
    </source>
</evidence>
<comment type="similarity">
    <text evidence="2">Belongs to the methyl-accepting chemotaxis (MCP) protein family.</text>
</comment>
<evidence type="ECO:0000313" key="8">
    <source>
        <dbReference type="Proteomes" id="UP000322876"/>
    </source>
</evidence>
<keyword evidence="5" id="KW-1133">Transmembrane helix</keyword>
<dbReference type="InterPro" id="IPR004089">
    <property type="entry name" value="MCPsignal_dom"/>
</dbReference>
<evidence type="ECO:0000259" key="6">
    <source>
        <dbReference type="PROSITE" id="PS50111"/>
    </source>
</evidence>
<dbReference type="Gene3D" id="1.10.287.950">
    <property type="entry name" value="Methyl-accepting chemotaxis protein"/>
    <property type="match status" value="1"/>
</dbReference>
<feature type="coiled-coil region" evidence="4">
    <location>
        <begin position="484"/>
        <end position="532"/>
    </location>
</feature>
<evidence type="ECO:0000256" key="1">
    <source>
        <dbReference type="ARBA" id="ARBA00022500"/>
    </source>
</evidence>
<dbReference type="Proteomes" id="UP000322876">
    <property type="component" value="Unassembled WGS sequence"/>
</dbReference>
<dbReference type="RefSeq" id="WP_149265722.1">
    <property type="nucleotide sequence ID" value="NZ_VFJB01000003.1"/>
</dbReference>
<reference evidence="7 8" key="1">
    <citation type="submission" date="2019-06" db="EMBL/GenBank/DDBJ databases">
        <title>Genomic insights into carbon and energy metabolism of Deferribacter autotrophicus revealed new metabolic traits in the phylum Deferribacteres.</title>
        <authorList>
            <person name="Slobodkin A.I."/>
            <person name="Slobodkina G.B."/>
            <person name="Allioux M."/>
            <person name="Alain K."/>
            <person name="Jebbar M."/>
            <person name="Shadrin V."/>
            <person name="Kublanov I.V."/>
            <person name="Toshchakov S.V."/>
            <person name="Bonch-Osmolovskaya E.A."/>
        </authorList>
    </citation>
    <scope>NUCLEOTIDE SEQUENCE [LARGE SCALE GENOMIC DNA]</scope>
    <source>
        <strain evidence="7 8">SL50</strain>
    </source>
</reference>
<dbReference type="EMBL" id="VFJB01000003">
    <property type="protein sequence ID" value="KAA0258962.1"/>
    <property type="molecule type" value="Genomic_DNA"/>
</dbReference>
<organism evidence="7 8">
    <name type="scientific">Deferribacter autotrophicus</name>
    <dbReference type="NCBI Taxonomy" id="500465"/>
    <lineage>
        <taxon>Bacteria</taxon>
        <taxon>Pseudomonadati</taxon>
        <taxon>Deferribacterota</taxon>
        <taxon>Deferribacteres</taxon>
        <taxon>Deferribacterales</taxon>
        <taxon>Deferribacteraceae</taxon>
        <taxon>Deferribacter</taxon>
    </lineage>
</organism>
<feature type="transmembrane region" description="Helical" evidence="5">
    <location>
        <begin position="12"/>
        <end position="32"/>
    </location>
</feature>
<dbReference type="InterPro" id="IPR051310">
    <property type="entry name" value="MCP_chemotaxis"/>
</dbReference>
<accession>A0A5A8F8S9</accession>
<dbReference type="OrthoDB" id="266313at2"/>
<feature type="transmembrane region" description="Helical" evidence="5">
    <location>
        <begin position="226"/>
        <end position="248"/>
    </location>
</feature>
<sequence length="709" mass="81595">MKQISFKNVLIFRIIALTVLFCIFALIFYSLINNLLNNVAQQFLVSMGKNIKITIESVIASEQIEFQTLSEKFINKKDINELKKDIKKLNYSIIQYKNNNGIFSSSNSTTSKSLPSDLLKLLNNNKLLTFYYIKNNSLIINRYLLLNNDDVLYQFVKKIPLDIEHTFINTQISYVTKSLYDENNKPIKSSEIITRKNQQIELNIPEAGLKIYLSLNSFLPITNTKVSSIIIITILLYLIWLASEIFFIRFTTKPLFQIFSNFKRIKAGSRDLRFGNFSIYEYDIIAKAAEETLNELHQEEIKVNTILSRLPIPVAVFDKSFNINYRNKNFDNLFDLDSEKNYNLLEVIPESMKTLEENIDKFVNSLKQKYRFELYDPKYDAYYIVRLGKILDNQNKLIGYLITFNDISNQKKDNLLQEERANKLQKIVMNIEEAVIHLTNSSSELEASASTLSSMLSQQNTSISETNTSIMELNTFTEQILSSLNNIANKSDAINEETKKTEEKINESNEGMKELTNKINKVFEITNNLNQKTGEIRKILKTIYEISEHTNILSLNASIEAVREDTNKESFKIIAEEIRELSEKTYKFTSDIENKIEAISSFSTSSVMIVEETIKNIEEGYKDVKSLSENFEKIFIEIQDLNANLHEIINAIKDLKQATGDISNTSNEMLAAMSDALKSANETLQTAHDIKAVAKTLRETIEVINKLKH</sequence>
<keyword evidence="8" id="KW-1185">Reference proteome</keyword>
<keyword evidence="5" id="KW-0472">Membrane</keyword>
<dbReference type="GO" id="GO:0006935">
    <property type="term" value="P:chemotaxis"/>
    <property type="evidence" value="ECO:0007669"/>
    <property type="project" value="UniProtKB-KW"/>
</dbReference>
<dbReference type="AlphaFoldDB" id="A0A5A8F8S9"/>
<proteinExistence type="inferred from homology"/>
<keyword evidence="1" id="KW-0145">Chemotaxis</keyword>
<dbReference type="SUPFAM" id="SSF55785">
    <property type="entry name" value="PYP-like sensor domain (PAS domain)"/>
    <property type="match status" value="1"/>
</dbReference>
<dbReference type="GO" id="GO:0005886">
    <property type="term" value="C:plasma membrane"/>
    <property type="evidence" value="ECO:0007669"/>
    <property type="project" value="TreeGrafter"/>
</dbReference>
<dbReference type="Pfam" id="PF00015">
    <property type="entry name" value="MCPsignal"/>
    <property type="match status" value="1"/>
</dbReference>
<dbReference type="PANTHER" id="PTHR43531">
    <property type="entry name" value="PROTEIN ICFG"/>
    <property type="match status" value="1"/>
</dbReference>
<dbReference type="InterPro" id="IPR035965">
    <property type="entry name" value="PAS-like_dom_sf"/>
</dbReference>
<evidence type="ECO:0000256" key="5">
    <source>
        <dbReference type="SAM" id="Phobius"/>
    </source>
</evidence>
<name>A0A5A8F8S9_9BACT</name>
<dbReference type="SUPFAM" id="SSF58104">
    <property type="entry name" value="Methyl-accepting chemotaxis protein (MCP) signaling domain"/>
    <property type="match status" value="1"/>
</dbReference>
<keyword evidence="3" id="KW-0807">Transducer</keyword>
<keyword evidence="5" id="KW-0812">Transmembrane</keyword>
<dbReference type="GO" id="GO:0007165">
    <property type="term" value="P:signal transduction"/>
    <property type="evidence" value="ECO:0007669"/>
    <property type="project" value="UniProtKB-KW"/>
</dbReference>